<comment type="caution">
    <text evidence="1">The sequence shown here is derived from an EMBL/GenBank/DDBJ whole genome shotgun (WGS) entry which is preliminary data.</text>
</comment>
<protein>
    <submittedName>
        <fullName evidence="1">Uncharacterized protein</fullName>
    </submittedName>
</protein>
<sequence length="223" mass="24088">MQIDETYANFALLAKVTVTTDLVGVQIGAYLNVTGDTPIIAIRSETHFVAHQFTTRSGSSWSFFVQAFNADGTLASGADITCYVYDKPWALVGPFGYGLAVWDAAGALTFHSSRRYLRVEALLTGADYRTSLPAATYPAGRTYAVIPAKLIGTIDVDSVASGSIGEYINSFFMQILGFKFGATTLSGADCLAVEDVQTSTTPNIPEHYDYVDYAYLVVDVTHQ</sequence>
<reference evidence="1 2" key="1">
    <citation type="submission" date="2019-08" db="EMBL/GenBank/DDBJ databases">
        <authorList>
            <person name="Wang G."/>
            <person name="Xu Z."/>
        </authorList>
    </citation>
    <scope>NUCLEOTIDE SEQUENCE [LARGE SCALE GENOMIC DNA]</scope>
    <source>
        <strain evidence="1 2">ZX</strain>
    </source>
</reference>
<organism evidence="1 2">
    <name type="scientific">Sphingomonas montanisoli</name>
    <dbReference type="NCBI Taxonomy" id="2606412"/>
    <lineage>
        <taxon>Bacteria</taxon>
        <taxon>Pseudomonadati</taxon>
        <taxon>Pseudomonadota</taxon>
        <taxon>Alphaproteobacteria</taxon>
        <taxon>Sphingomonadales</taxon>
        <taxon>Sphingomonadaceae</taxon>
        <taxon>Sphingomonas</taxon>
    </lineage>
</organism>
<accession>A0A5D9BX49</accession>
<keyword evidence="2" id="KW-1185">Reference proteome</keyword>
<dbReference type="EMBL" id="VTOU01000011">
    <property type="protein sequence ID" value="TZG23883.1"/>
    <property type="molecule type" value="Genomic_DNA"/>
</dbReference>
<dbReference type="AlphaFoldDB" id="A0A5D9BX49"/>
<evidence type="ECO:0000313" key="2">
    <source>
        <dbReference type="Proteomes" id="UP000322077"/>
    </source>
</evidence>
<name>A0A5D9BX49_9SPHN</name>
<proteinExistence type="predicted"/>
<gene>
    <name evidence="1" type="ORF">FYJ91_20475</name>
</gene>
<dbReference type="Proteomes" id="UP000322077">
    <property type="component" value="Unassembled WGS sequence"/>
</dbReference>
<evidence type="ECO:0000313" key="1">
    <source>
        <dbReference type="EMBL" id="TZG23883.1"/>
    </source>
</evidence>